<dbReference type="InterPro" id="IPR050750">
    <property type="entry name" value="C5-MTase"/>
</dbReference>
<proteinExistence type="inferred from homology"/>
<dbReference type="EMBL" id="CAUYUJ010016588">
    <property type="protein sequence ID" value="CAK0866911.1"/>
    <property type="molecule type" value="Genomic_DNA"/>
</dbReference>
<dbReference type="PANTHER" id="PTHR46098:SF1">
    <property type="entry name" value="TRNA (CYTOSINE(38)-C(5))-METHYLTRANSFERASE"/>
    <property type="match status" value="1"/>
</dbReference>
<feature type="region of interest" description="Disordered" evidence="5">
    <location>
        <begin position="513"/>
        <end position="532"/>
    </location>
</feature>
<dbReference type="PROSITE" id="PS51679">
    <property type="entry name" value="SAM_MT_C5"/>
    <property type="match status" value="1"/>
</dbReference>
<dbReference type="Pfam" id="PF00145">
    <property type="entry name" value="DNA_methylase"/>
    <property type="match status" value="1"/>
</dbReference>
<evidence type="ECO:0000256" key="4">
    <source>
        <dbReference type="PROSITE-ProRule" id="PRU01016"/>
    </source>
</evidence>
<dbReference type="PANTHER" id="PTHR46098">
    <property type="entry name" value="TRNA (CYTOSINE(38)-C(5))-METHYLTRANSFERASE"/>
    <property type="match status" value="1"/>
</dbReference>
<dbReference type="Gene3D" id="3.90.120.10">
    <property type="entry name" value="DNA Methylase, subunit A, domain 2"/>
    <property type="match status" value="1"/>
</dbReference>
<evidence type="ECO:0000256" key="2">
    <source>
        <dbReference type="ARBA" id="ARBA00022679"/>
    </source>
</evidence>
<keyword evidence="7" id="KW-1185">Reference proteome</keyword>
<feature type="region of interest" description="Disordered" evidence="5">
    <location>
        <begin position="982"/>
        <end position="1006"/>
    </location>
</feature>
<feature type="active site" evidence="4">
    <location>
        <position position="1087"/>
    </location>
</feature>
<organism evidence="6 7">
    <name type="scientific">Prorocentrum cordatum</name>
    <dbReference type="NCBI Taxonomy" id="2364126"/>
    <lineage>
        <taxon>Eukaryota</taxon>
        <taxon>Sar</taxon>
        <taxon>Alveolata</taxon>
        <taxon>Dinophyceae</taxon>
        <taxon>Prorocentrales</taxon>
        <taxon>Prorocentraceae</taxon>
        <taxon>Prorocentrum</taxon>
    </lineage>
</organism>
<feature type="region of interest" description="Disordered" evidence="5">
    <location>
        <begin position="929"/>
        <end position="967"/>
    </location>
</feature>
<feature type="region of interest" description="Disordered" evidence="5">
    <location>
        <begin position="1"/>
        <end position="37"/>
    </location>
</feature>
<keyword evidence="1 4" id="KW-0489">Methyltransferase</keyword>
<dbReference type="InterPro" id="IPR029063">
    <property type="entry name" value="SAM-dependent_MTases_sf"/>
</dbReference>
<name>A0ABN9V6D8_9DINO</name>
<keyword evidence="3 4" id="KW-0949">S-adenosyl-L-methionine</keyword>
<evidence type="ECO:0000313" key="6">
    <source>
        <dbReference type="EMBL" id="CAK0866911.1"/>
    </source>
</evidence>
<evidence type="ECO:0000256" key="1">
    <source>
        <dbReference type="ARBA" id="ARBA00022603"/>
    </source>
</evidence>
<dbReference type="SUPFAM" id="SSF53335">
    <property type="entry name" value="S-adenosyl-L-methionine-dependent methyltransferases"/>
    <property type="match status" value="1"/>
</dbReference>
<evidence type="ECO:0000256" key="5">
    <source>
        <dbReference type="SAM" id="MobiDB-lite"/>
    </source>
</evidence>
<feature type="compositionally biased region" description="Acidic residues" evidence="5">
    <location>
        <begin position="523"/>
        <end position="532"/>
    </location>
</feature>
<dbReference type="InterPro" id="IPR001525">
    <property type="entry name" value="C5_MeTfrase"/>
</dbReference>
<reference evidence="6" key="1">
    <citation type="submission" date="2023-10" db="EMBL/GenBank/DDBJ databases">
        <authorList>
            <person name="Chen Y."/>
            <person name="Shah S."/>
            <person name="Dougan E. K."/>
            <person name="Thang M."/>
            <person name="Chan C."/>
        </authorList>
    </citation>
    <scope>NUCLEOTIDE SEQUENCE [LARGE SCALE GENOMIC DNA]</scope>
</reference>
<comment type="caution">
    <text evidence="6">The sequence shown here is derived from an EMBL/GenBank/DDBJ whole genome shotgun (WGS) entry which is preliminary data.</text>
</comment>
<dbReference type="Proteomes" id="UP001189429">
    <property type="component" value="Unassembled WGS sequence"/>
</dbReference>
<dbReference type="Gene3D" id="3.40.50.150">
    <property type="entry name" value="Vaccinia Virus protein VP39"/>
    <property type="match status" value="1"/>
</dbReference>
<comment type="similarity">
    <text evidence="4">Belongs to the class I-like SAM-binding methyltransferase superfamily. C5-methyltransferase family.</text>
</comment>
<sequence length="1360" mass="148751">MGKRPCPPKEATSRAKAKASPKVSALPGPPQPAGLMDDGDAAINAKYLSVIDEHVQRILSHPLFEGIRAFDPLQMGANTDRHNAVGMRKPIEIGDVVNAMTGGSGSGAVSGGGNIFWVMFNFQANPGVPISLKKVTELSEYHYALGERPGPPCLPIHAFLSANISEETLKATLAAGELKLTTPPESIHAWVIGLGNAIAMNRPEKDELKQWLEYALSAEFTFAKLESMDDVHFSAVRSRENLSVHKRLMGRTALGRILEVSSFKSRKEKLSGPMSSKAIEIEYKQHCNIKDPEEQVAANFVDNALSIVKRMLSISGVMTILSEAEDTCEATAFDSVSKLHAIVSKAKTPAMIIWTVRSLWDDHKSKTPVNRVVPGVRDLLGKTTAKAEPNERVGKVEVCCFKHTVKTYLTSTWLDNSDLPSHVKESFRTSLSDHVTYRASNGFPDEEVDLSWKASFSTAADSFYGIFEALIYSDAYDEGVIKPVIRAKKAVSDMLTSPGLKELMNEAAEDLQNEAKGDGCGNGDDEDGGDLLDMGEADEVQLSIAMSPGATANEATIQTPVKKQPINHRLLLNPHMAPETVELLEPCDSETLDSVEKATSTLMRTHLAFVEDQLEATLEKVRAAVYQPVARQTRQDVPGNVPGFSTHVGVIYSVSCSGEAITSPKTRCAPYRDAHYKRLMHIALKVRGKACGADYQGINPADYIILFNGNKDGLDNTMMSAFRCEDGTSTPRNKISKMLLFDEETVTARMDRVRGTINQTETFNIVAADPVALAVKKKLHFPGTARGMILGPVALPKYDDAGIFKLTQAEKKILHDKHRTAVGGPTDDGPDPVPGKDERIPVFYKSIPQDAAEEIAHCLDLTSMVDLTPNQGVFAIVAIMLKLLWVGVTFNKFHADQVKDFLLAEIVRQFLDEKSSLFSPLLSEAVANCAKDTTPQDPGKQDPKRRKKTSQQPKQPKTLPKVSQEGAGDKEALLAKIKALTGSGPSGSKCAAVDEKGKGTDEPEARGKDIIRLGGDCDGLCSHAVALEMIIGKDRISHEFASEIDQQTRAVMQANHGIKKVYHSCKTADRTVSQVPKVDVYAAGPPCQPFAMGGNQSGEGDSRGQIILECAVYITTQKPACFVIEEAPTLMGKHRKTLNKFVDHIRQGAISKNGESLYEVEYRKVNSDDHGLPTTRARTYIVGWLRSRSKGQSFEWPTSLPLKRVKDFIDPTLPANIPTDMTCLNNLARLLGVVKGAGYDLAKDDIILDVYQSENFGDNWQVGKFPTLTRTRAGAGGYYLTRHSRMMDTTEMLAIQGFPKSRLNWKGLLTEKGRKVTDRQFNLMIGNTMSVPVVGRLMLKLLILVGKLDKSTPDPWCDAV</sequence>
<evidence type="ECO:0000256" key="3">
    <source>
        <dbReference type="ARBA" id="ARBA00022691"/>
    </source>
</evidence>
<feature type="compositionally biased region" description="Low complexity" evidence="5">
    <location>
        <begin position="950"/>
        <end position="961"/>
    </location>
</feature>
<keyword evidence="2 4" id="KW-0808">Transferase</keyword>
<protein>
    <recommendedName>
        <fullName evidence="8">DNA (cytosine-5-)-methyltransferase</fullName>
    </recommendedName>
</protein>
<accession>A0ABN9V6D8</accession>
<evidence type="ECO:0000313" key="7">
    <source>
        <dbReference type="Proteomes" id="UP001189429"/>
    </source>
</evidence>
<feature type="compositionally biased region" description="Basic and acidic residues" evidence="5">
    <location>
        <begin position="992"/>
        <end position="1006"/>
    </location>
</feature>
<evidence type="ECO:0008006" key="8">
    <source>
        <dbReference type="Google" id="ProtNLM"/>
    </source>
</evidence>
<gene>
    <name evidence="6" type="ORF">PCOR1329_LOCUS53973</name>
</gene>